<name>A0AA39J5A2_9AGAR</name>
<gene>
    <name evidence="3" type="ORF">EV421DRAFT_1740149</name>
</gene>
<dbReference type="Proteomes" id="UP001175226">
    <property type="component" value="Unassembled WGS sequence"/>
</dbReference>
<evidence type="ECO:0000256" key="1">
    <source>
        <dbReference type="SAM" id="MobiDB-lite"/>
    </source>
</evidence>
<feature type="transmembrane region" description="Helical" evidence="2">
    <location>
        <begin position="124"/>
        <end position="150"/>
    </location>
</feature>
<reference evidence="3" key="1">
    <citation type="submission" date="2023-06" db="EMBL/GenBank/DDBJ databases">
        <authorList>
            <consortium name="Lawrence Berkeley National Laboratory"/>
            <person name="Ahrendt S."/>
            <person name="Sahu N."/>
            <person name="Indic B."/>
            <person name="Wong-Bajracharya J."/>
            <person name="Merenyi Z."/>
            <person name="Ke H.-M."/>
            <person name="Monk M."/>
            <person name="Kocsube S."/>
            <person name="Drula E."/>
            <person name="Lipzen A."/>
            <person name="Balint B."/>
            <person name="Henrissat B."/>
            <person name="Andreopoulos B."/>
            <person name="Martin F.M."/>
            <person name="Harder C.B."/>
            <person name="Rigling D."/>
            <person name="Ford K.L."/>
            <person name="Foster G.D."/>
            <person name="Pangilinan J."/>
            <person name="Papanicolaou A."/>
            <person name="Barry K."/>
            <person name="LaButti K."/>
            <person name="Viragh M."/>
            <person name="Koriabine M."/>
            <person name="Yan M."/>
            <person name="Riley R."/>
            <person name="Champramary S."/>
            <person name="Plett K.L."/>
            <person name="Tsai I.J."/>
            <person name="Slot J."/>
            <person name="Sipos G."/>
            <person name="Plett J."/>
            <person name="Nagy L.G."/>
            <person name="Grigoriev I.V."/>
        </authorList>
    </citation>
    <scope>NUCLEOTIDE SEQUENCE</scope>
    <source>
        <strain evidence="3">FPL87.14</strain>
    </source>
</reference>
<keyword evidence="2" id="KW-1133">Transmembrane helix</keyword>
<feature type="region of interest" description="Disordered" evidence="1">
    <location>
        <begin position="68"/>
        <end position="94"/>
    </location>
</feature>
<dbReference type="EMBL" id="JAUEPT010000062">
    <property type="protein sequence ID" value="KAK0435491.1"/>
    <property type="molecule type" value="Genomic_DNA"/>
</dbReference>
<dbReference type="AlphaFoldDB" id="A0AA39J5A2"/>
<proteinExistence type="predicted"/>
<keyword evidence="2" id="KW-0472">Membrane</keyword>
<keyword evidence="4" id="KW-1185">Reference proteome</keyword>
<organism evidence="3 4">
    <name type="scientific">Armillaria borealis</name>
    <dbReference type="NCBI Taxonomy" id="47425"/>
    <lineage>
        <taxon>Eukaryota</taxon>
        <taxon>Fungi</taxon>
        <taxon>Dikarya</taxon>
        <taxon>Basidiomycota</taxon>
        <taxon>Agaricomycotina</taxon>
        <taxon>Agaricomycetes</taxon>
        <taxon>Agaricomycetidae</taxon>
        <taxon>Agaricales</taxon>
        <taxon>Marasmiineae</taxon>
        <taxon>Physalacriaceae</taxon>
        <taxon>Armillaria</taxon>
    </lineage>
</organism>
<keyword evidence="2" id="KW-0812">Transmembrane</keyword>
<accession>A0AA39J5A2</accession>
<evidence type="ECO:0000256" key="2">
    <source>
        <dbReference type="SAM" id="Phobius"/>
    </source>
</evidence>
<protein>
    <submittedName>
        <fullName evidence="3">Uncharacterized protein</fullName>
    </submittedName>
</protein>
<comment type="caution">
    <text evidence="3">The sequence shown here is derived from an EMBL/GenBank/DDBJ whole genome shotgun (WGS) entry which is preliminary data.</text>
</comment>
<sequence length="173" mass="18500">MSIDIKTKEKKKLNAHCSLDTLVSIIGTLPKGNAEDLESGTTDSFKAEHSSHGQPFYRLCAGVLAEGDHPSQEKSSWAQGGKPGSPSTLGGKTTAVPGAAEIRKLSICEGDRLSDSSFFSAVPVASVLVVLFMHTSVVDCAVIWYCVVLVRERSSEKKTPVTPVQGIDIEHEM</sequence>
<evidence type="ECO:0000313" key="4">
    <source>
        <dbReference type="Proteomes" id="UP001175226"/>
    </source>
</evidence>
<evidence type="ECO:0000313" key="3">
    <source>
        <dbReference type="EMBL" id="KAK0435491.1"/>
    </source>
</evidence>